<evidence type="ECO:0000313" key="2">
    <source>
        <dbReference type="Proteomes" id="UP001266305"/>
    </source>
</evidence>
<organism evidence="1 2">
    <name type="scientific">Saguinus oedipus</name>
    <name type="common">Cotton-top tamarin</name>
    <name type="synonym">Oedipomidas oedipus</name>
    <dbReference type="NCBI Taxonomy" id="9490"/>
    <lineage>
        <taxon>Eukaryota</taxon>
        <taxon>Metazoa</taxon>
        <taxon>Chordata</taxon>
        <taxon>Craniata</taxon>
        <taxon>Vertebrata</taxon>
        <taxon>Euteleostomi</taxon>
        <taxon>Mammalia</taxon>
        <taxon>Eutheria</taxon>
        <taxon>Euarchontoglires</taxon>
        <taxon>Primates</taxon>
        <taxon>Haplorrhini</taxon>
        <taxon>Platyrrhini</taxon>
        <taxon>Cebidae</taxon>
        <taxon>Callitrichinae</taxon>
        <taxon>Saguinus</taxon>
    </lineage>
</organism>
<dbReference type="EMBL" id="JASSZA010000013">
    <property type="protein sequence ID" value="KAK2094988.1"/>
    <property type="molecule type" value="Genomic_DNA"/>
</dbReference>
<evidence type="ECO:0000313" key="1">
    <source>
        <dbReference type="EMBL" id="KAK2094988.1"/>
    </source>
</evidence>
<comment type="caution">
    <text evidence="1">The sequence shown here is derived from an EMBL/GenBank/DDBJ whole genome shotgun (WGS) entry which is preliminary data.</text>
</comment>
<accession>A0ABQ9UEF7</accession>
<name>A0ABQ9UEF7_SAGOE</name>
<protein>
    <submittedName>
        <fullName evidence="1">Uncharacterized protein</fullName>
    </submittedName>
</protein>
<sequence>HIRAAWQQVLRISGPSLGTRSSRFSGSVGPPWGPEAAGSPDQWALLGDQKQQFLFRDSIILRLPPVYSDTCKGDSGFFG</sequence>
<proteinExistence type="predicted"/>
<feature type="non-terminal residue" evidence="1">
    <location>
        <position position="1"/>
    </location>
</feature>
<keyword evidence="2" id="KW-1185">Reference proteome</keyword>
<reference evidence="1 2" key="1">
    <citation type="submission" date="2023-05" db="EMBL/GenBank/DDBJ databases">
        <title>B98-5 Cell Line De Novo Hybrid Assembly: An Optical Mapping Approach.</title>
        <authorList>
            <person name="Kananen K."/>
            <person name="Auerbach J.A."/>
            <person name="Kautto E."/>
            <person name="Blachly J.S."/>
        </authorList>
    </citation>
    <scope>NUCLEOTIDE SEQUENCE [LARGE SCALE GENOMIC DNA]</scope>
    <source>
        <strain evidence="1">B95-8</strain>
        <tissue evidence="1">Cell line</tissue>
    </source>
</reference>
<gene>
    <name evidence="1" type="ORF">P7K49_026404</name>
</gene>
<dbReference type="Proteomes" id="UP001266305">
    <property type="component" value="Unassembled WGS sequence"/>
</dbReference>